<evidence type="ECO:0000313" key="2">
    <source>
        <dbReference type="Proteomes" id="UP001163105"/>
    </source>
</evidence>
<dbReference type="Proteomes" id="UP001163105">
    <property type="component" value="Unassembled WGS sequence"/>
</dbReference>
<gene>
    <name evidence="1" type="ORF">O9K51_05505</name>
</gene>
<accession>A0AB34FRE0</accession>
<name>A0AB34FRE0_9HYPO</name>
<comment type="caution">
    <text evidence="1">The sequence shown here is derived from an EMBL/GenBank/DDBJ whole genome shotgun (WGS) entry which is preliminary data.</text>
</comment>
<reference evidence="1" key="1">
    <citation type="submission" date="2023-01" db="EMBL/GenBank/DDBJ databases">
        <title>The growth and conidiation of Purpureocillium lavendulum are regulated by nitrogen source and histone H3K14 acetylation.</title>
        <authorList>
            <person name="Tang P."/>
            <person name="Han J."/>
            <person name="Zhang C."/>
            <person name="Tang P."/>
            <person name="Qi F."/>
            <person name="Zhang K."/>
            <person name="Liang L."/>
        </authorList>
    </citation>
    <scope>NUCLEOTIDE SEQUENCE</scope>
    <source>
        <strain evidence="1">YMF1.00683</strain>
    </source>
</reference>
<evidence type="ECO:0000313" key="1">
    <source>
        <dbReference type="EMBL" id="KAJ6441954.1"/>
    </source>
</evidence>
<organism evidence="1 2">
    <name type="scientific">Purpureocillium lavendulum</name>
    <dbReference type="NCBI Taxonomy" id="1247861"/>
    <lineage>
        <taxon>Eukaryota</taxon>
        <taxon>Fungi</taxon>
        <taxon>Dikarya</taxon>
        <taxon>Ascomycota</taxon>
        <taxon>Pezizomycotina</taxon>
        <taxon>Sordariomycetes</taxon>
        <taxon>Hypocreomycetidae</taxon>
        <taxon>Hypocreales</taxon>
        <taxon>Ophiocordycipitaceae</taxon>
        <taxon>Purpureocillium</taxon>
    </lineage>
</organism>
<proteinExistence type="predicted"/>
<dbReference type="EMBL" id="JAQHRD010000004">
    <property type="protein sequence ID" value="KAJ6441954.1"/>
    <property type="molecule type" value="Genomic_DNA"/>
</dbReference>
<keyword evidence="2" id="KW-1185">Reference proteome</keyword>
<protein>
    <submittedName>
        <fullName evidence="1">Box C/D snoRNA protein</fullName>
    </submittedName>
</protein>
<dbReference type="AlphaFoldDB" id="A0AB34FRE0"/>
<sequence>MVRDKRNPRARTFFAITTKVTTSQVSPPLQTTGQSSLARSPIIMPAKGSRVVKGTWDNPGFLNDLALALYEAANQAGALDPAAREGIEEFIKQQGHGTSWEGIRFGVAASLLRVAPATSLPPGRQQGGWVGGLE</sequence>